<dbReference type="GO" id="GO:0005840">
    <property type="term" value="C:ribosome"/>
    <property type="evidence" value="ECO:0007669"/>
    <property type="project" value="UniProtKB-KW"/>
</dbReference>
<dbReference type="GO" id="GO:0003735">
    <property type="term" value="F:structural constituent of ribosome"/>
    <property type="evidence" value="ECO:0007669"/>
    <property type="project" value="InterPro"/>
</dbReference>
<sequence>HVSGGDTFLLLLKKVVCTRTVSNKKKKNNNNNNKPVSIATPSPAVCFFSLQDTLHSNLNTHTTQSYAGFVERRPTGAEAQNLVLNQEGVIDDVKRKRYFEKPCRERQRKNFENCRRIYHMEMGRKIAFISRTNREDPWVGC</sequence>
<evidence type="ECO:0000256" key="3">
    <source>
        <dbReference type="ARBA" id="ARBA00023274"/>
    </source>
</evidence>
<dbReference type="PANTHER" id="PTHR21109">
    <property type="entry name" value="MITOCHONDRIAL 28S RIBOSOMAL PROTEIN S21"/>
    <property type="match status" value="1"/>
</dbReference>
<dbReference type="PANTHER" id="PTHR21109:SF0">
    <property type="entry name" value="SMALL RIBOSOMAL SUBUNIT PROTEIN BS21M"/>
    <property type="match status" value="1"/>
</dbReference>
<comment type="similarity">
    <text evidence="1">Belongs to the bacterial ribosomal protein bS21 family.</text>
</comment>
<name>A0AAQ6A5P1_AMPOC</name>
<dbReference type="NCBIfam" id="TIGR00030">
    <property type="entry name" value="S21p"/>
    <property type="match status" value="1"/>
</dbReference>
<reference evidence="4" key="2">
    <citation type="submission" date="2025-08" db="UniProtKB">
        <authorList>
            <consortium name="Ensembl"/>
        </authorList>
    </citation>
    <scope>IDENTIFICATION</scope>
</reference>
<proteinExistence type="inferred from homology"/>
<dbReference type="Ensembl" id="ENSAOCT00000061740.1">
    <property type="protein sequence ID" value="ENSAOCP00000071280.1"/>
    <property type="gene ID" value="ENSAOCG00000033585.1"/>
</dbReference>
<dbReference type="InterPro" id="IPR038380">
    <property type="entry name" value="Ribosomal_bS21_sf"/>
</dbReference>
<evidence type="ECO:0000313" key="4">
    <source>
        <dbReference type="Ensembl" id="ENSAOCP00000071280.1"/>
    </source>
</evidence>
<dbReference type="Gene3D" id="1.20.5.1150">
    <property type="entry name" value="Ribosomal protein S8"/>
    <property type="match status" value="1"/>
</dbReference>
<accession>A0AAQ6A5P1</accession>
<dbReference type="Pfam" id="PF01165">
    <property type="entry name" value="Ribosomal_S21"/>
    <property type="match status" value="1"/>
</dbReference>
<reference evidence="4" key="3">
    <citation type="submission" date="2025-09" db="UniProtKB">
        <authorList>
            <consortium name="Ensembl"/>
        </authorList>
    </citation>
    <scope>IDENTIFICATION</scope>
</reference>
<keyword evidence="2" id="KW-0689">Ribosomal protein</keyword>
<reference evidence="4 5" key="1">
    <citation type="submission" date="2022-01" db="EMBL/GenBank/DDBJ databases">
        <title>A chromosome-scale genome assembly of the false clownfish, Amphiprion ocellaris.</title>
        <authorList>
            <person name="Ryu T."/>
        </authorList>
    </citation>
    <scope>NUCLEOTIDE SEQUENCE [LARGE SCALE GENOMIC DNA]</scope>
</reference>
<keyword evidence="3" id="KW-0687">Ribonucleoprotein</keyword>
<dbReference type="GO" id="GO:1990904">
    <property type="term" value="C:ribonucleoprotein complex"/>
    <property type="evidence" value="ECO:0007669"/>
    <property type="project" value="UniProtKB-KW"/>
</dbReference>
<organism evidence="4 5">
    <name type="scientific">Amphiprion ocellaris</name>
    <name type="common">Clown anemonefish</name>
    <dbReference type="NCBI Taxonomy" id="80972"/>
    <lineage>
        <taxon>Eukaryota</taxon>
        <taxon>Metazoa</taxon>
        <taxon>Chordata</taxon>
        <taxon>Craniata</taxon>
        <taxon>Vertebrata</taxon>
        <taxon>Euteleostomi</taxon>
        <taxon>Actinopterygii</taxon>
        <taxon>Neopterygii</taxon>
        <taxon>Teleostei</taxon>
        <taxon>Neoteleostei</taxon>
        <taxon>Acanthomorphata</taxon>
        <taxon>Ovalentaria</taxon>
        <taxon>Pomacentridae</taxon>
        <taxon>Amphiprion</taxon>
    </lineage>
</organism>
<dbReference type="InterPro" id="IPR001911">
    <property type="entry name" value="Ribosomal_bS21"/>
</dbReference>
<keyword evidence="5" id="KW-1185">Reference proteome</keyword>
<evidence type="ECO:0000313" key="5">
    <source>
        <dbReference type="Proteomes" id="UP001501940"/>
    </source>
</evidence>
<dbReference type="AlphaFoldDB" id="A0AAQ6A5P1"/>
<evidence type="ECO:0000256" key="2">
    <source>
        <dbReference type="ARBA" id="ARBA00022980"/>
    </source>
</evidence>
<protein>
    <submittedName>
        <fullName evidence="4">Mitochondrial ribosomal protein S21</fullName>
    </submittedName>
</protein>
<dbReference type="Proteomes" id="UP001501940">
    <property type="component" value="Chromosome 15"/>
</dbReference>
<dbReference type="GO" id="GO:0006412">
    <property type="term" value="P:translation"/>
    <property type="evidence" value="ECO:0007669"/>
    <property type="project" value="InterPro"/>
</dbReference>
<dbReference type="GeneTree" id="ENSGT00940000166610"/>
<evidence type="ECO:0000256" key="1">
    <source>
        <dbReference type="ARBA" id="ARBA00006640"/>
    </source>
</evidence>